<reference evidence="2 3" key="1">
    <citation type="submission" date="2016-07" db="EMBL/GenBank/DDBJ databases">
        <title>Pervasive Adenine N6-methylation of Active Genes in Fungi.</title>
        <authorList>
            <consortium name="DOE Joint Genome Institute"/>
            <person name="Mondo S.J."/>
            <person name="Dannebaum R.O."/>
            <person name="Kuo R.C."/>
            <person name="Labutti K."/>
            <person name="Haridas S."/>
            <person name="Kuo A."/>
            <person name="Salamov A."/>
            <person name="Ahrendt S.R."/>
            <person name="Lipzen A."/>
            <person name="Sullivan W."/>
            <person name="Andreopoulos W.B."/>
            <person name="Clum A."/>
            <person name="Lindquist E."/>
            <person name="Daum C."/>
            <person name="Ramamoorthy G.K."/>
            <person name="Gryganskyi A."/>
            <person name="Culley D."/>
            <person name="Magnuson J.K."/>
            <person name="James T.Y."/>
            <person name="O'Malley M.A."/>
            <person name="Stajich J.E."/>
            <person name="Spatafora J.W."/>
            <person name="Visel A."/>
            <person name="Grigoriev I.V."/>
        </authorList>
    </citation>
    <scope>NUCLEOTIDE SEQUENCE [LARGE SCALE GENOMIC DNA]</scope>
    <source>
        <strain evidence="2 3">PL171</strain>
    </source>
</reference>
<organism evidence="2 3">
    <name type="scientific">Catenaria anguillulae PL171</name>
    <dbReference type="NCBI Taxonomy" id="765915"/>
    <lineage>
        <taxon>Eukaryota</taxon>
        <taxon>Fungi</taxon>
        <taxon>Fungi incertae sedis</taxon>
        <taxon>Blastocladiomycota</taxon>
        <taxon>Blastocladiomycetes</taxon>
        <taxon>Blastocladiales</taxon>
        <taxon>Catenariaceae</taxon>
        <taxon>Catenaria</taxon>
    </lineage>
</organism>
<dbReference type="AlphaFoldDB" id="A0A1Y2HU52"/>
<dbReference type="OrthoDB" id="64353at2759"/>
<dbReference type="InterPro" id="IPR019417">
    <property type="entry name" value="DUF2415"/>
</dbReference>
<evidence type="ECO:0000259" key="1">
    <source>
        <dbReference type="Pfam" id="PF10313"/>
    </source>
</evidence>
<dbReference type="STRING" id="765915.A0A1Y2HU52"/>
<accession>A0A1Y2HU52</accession>
<dbReference type="Gene3D" id="2.130.10.10">
    <property type="entry name" value="YVTN repeat-like/Quinoprotein amine dehydrogenase"/>
    <property type="match status" value="1"/>
</dbReference>
<dbReference type="InterPro" id="IPR036322">
    <property type="entry name" value="WD40_repeat_dom_sf"/>
</dbReference>
<sequence>MQRHGIRSTIQHWQLRDLISCPTSRKEVLYVCGNNVNLYNTETRSSFTVLKDLAFPPTCMTTGLGYLVVGGQRSQLMVRELRSNWFQHLSVGGCINNSLVVAQHGGQSRLLVCNNDETIKIYNMPSMNRIASLSLPTAVNYAAASPDGTKLVAVGDTNQVFLFDVSPNGTYTKTQTLIAPGSSAGFSCSWSSTSDKFAIASQDGLVLVWDERSTTPMATFLTKAHTSDKGAARCIKFSPSASMDLLAFTEHTSHVHFVDSRTFNERQVVRVAPPHVEQHISGLCFSPDSRSVFVGMEAALIELEVNSKARRSFPAGGIL</sequence>
<dbReference type="SMART" id="SM00320">
    <property type="entry name" value="WD40"/>
    <property type="match status" value="4"/>
</dbReference>
<gene>
    <name evidence="2" type="ORF">BCR44DRAFT_189533</name>
</gene>
<dbReference type="PANTHER" id="PTHR43991:SF9">
    <property type="entry name" value="DUF2415 DOMAIN-CONTAINING PROTEIN"/>
    <property type="match status" value="1"/>
</dbReference>
<protein>
    <submittedName>
        <fullName evidence="2">WD40-repeat-containing domain protein</fullName>
    </submittedName>
</protein>
<evidence type="ECO:0000313" key="2">
    <source>
        <dbReference type="EMBL" id="ORZ38126.1"/>
    </source>
</evidence>
<dbReference type="EMBL" id="MCFL01000010">
    <property type="protein sequence ID" value="ORZ38126.1"/>
    <property type="molecule type" value="Genomic_DNA"/>
</dbReference>
<dbReference type="InterPro" id="IPR015943">
    <property type="entry name" value="WD40/YVTN_repeat-like_dom_sf"/>
</dbReference>
<dbReference type="SUPFAM" id="SSF50978">
    <property type="entry name" value="WD40 repeat-like"/>
    <property type="match status" value="1"/>
</dbReference>
<dbReference type="Proteomes" id="UP000193411">
    <property type="component" value="Unassembled WGS sequence"/>
</dbReference>
<dbReference type="PANTHER" id="PTHR43991">
    <property type="entry name" value="WD REPEAT PROTEIN (AFU_ORTHOLOGUE AFUA_8G05640)-RELATED"/>
    <property type="match status" value="1"/>
</dbReference>
<name>A0A1Y2HU52_9FUNG</name>
<comment type="caution">
    <text evidence="2">The sequence shown here is derived from an EMBL/GenBank/DDBJ whole genome shotgun (WGS) entry which is preliminary data.</text>
</comment>
<dbReference type="InterPro" id="IPR001680">
    <property type="entry name" value="WD40_rpt"/>
</dbReference>
<evidence type="ECO:0000313" key="3">
    <source>
        <dbReference type="Proteomes" id="UP000193411"/>
    </source>
</evidence>
<feature type="domain" description="DUF2415" evidence="1">
    <location>
        <begin position="230"/>
        <end position="269"/>
    </location>
</feature>
<dbReference type="Pfam" id="PF10313">
    <property type="entry name" value="DUF2415"/>
    <property type="match status" value="1"/>
</dbReference>
<keyword evidence="3" id="KW-1185">Reference proteome</keyword>
<dbReference type="Pfam" id="PF00400">
    <property type="entry name" value="WD40"/>
    <property type="match status" value="1"/>
</dbReference>
<proteinExistence type="predicted"/>